<keyword evidence="2" id="KW-1185">Reference proteome</keyword>
<name>A0A6M0RC52_9CLOT</name>
<comment type="caution">
    <text evidence="1">The sequence shown here is derived from an EMBL/GenBank/DDBJ whole genome shotgun (WGS) entry which is preliminary data.</text>
</comment>
<organism evidence="1 2">
    <name type="scientific">Clostridium niameyense</name>
    <dbReference type="NCBI Taxonomy" id="1622073"/>
    <lineage>
        <taxon>Bacteria</taxon>
        <taxon>Bacillati</taxon>
        <taxon>Bacillota</taxon>
        <taxon>Clostridia</taxon>
        <taxon>Eubacteriales</taxon>
        <taxon>Clostridiaceae</taxon>
        <taxon>Clostridium</taxon>
    </lineage>
</organism>
<accession>A0A6M0RC52</accession>
<dbReference type="RefSeq" id="WP_163249671.1">
    <property type="nucleotide sequence ID" value="NZ_SXDP01000013.1"/>
</dbReference>
<dbReference type="AlphaFoldDB" id="A0A6M0RC52"/>
<protein>
    <submittedName>
        <fullName evidence="1">DUF3383 domain-containing protein</fullName>
    </submittedName>
</protein>
<gene>
    <name evidence="1" type="ORF">FDF74_11385</name>
</gene>
<evidence type="ECO:0000313" key="1">
    <source>
        <dbReference type="EMBL" id="NEZ47783.1"/>
    </source>
</evidence>
<dbReference type="EMBL" id="SXDP01000013">
    <property type="protein sequence ID" value="NEZ47783.1"/>
    <property type="molecule type" value="Genomic_DNA"/>
</dbReference>
<sequence length="343" mass="38623">MADINVTITDATQVVSKQGFGKVLILDTSKDSEYKEYDISRSILNLQNDYDPQTEVFKMADIIASQNPRPKMIATFGKNLKSSKDANADLTGALNELINEHNNWYRLLCTDITEEKIKILSDWCEKNKKMFYTQVNTTETELQLIDKDRTVIGFKKNKERLDAGMAGLALTRVPGSFTFKFKNIKGLTADSISNSSLQAIKSKNMNAYIRKFDVQDLGTAQLDEGKVASGVYIDQVESRDWIQFRIENEIAKLLMTAEKVPYSDLGIQMIVSAIDVALQDAFKNGVILGNSDNVPMFQITYNTLDKIHIEDRKERKLTGIEFKYVEAGAVHEVYVTGSVVLNL</sequence>
<evidence type="ECO:0000313" key="2">
    <source>
        <dbReference type="Proteomes" id="UP000473885"/>
    </source>
</evidence>
<dbReference type="Proteomes" id="UP000473885">
    <property type="component" value="Unassembled WGS sequence"/>
</dbReference>
<dbReference type="Pfam" id="PF11863">
    <property type="entry name" value="DUF3383"/>
    <property type="match status" value="1"/>
</dbReference>
<reference evidence="1 2" key="1">
    <citation type="submission" date="2019-04" db="EMBL/GenBank/DDBJ databases">
        <title>Genome sequencing of Clostridium botulinum Groups I-IV and Clostridium butyricum.</title>
        <authorList>
            <person name="Brunt J."/>
            <person name="Van Vliet A.H.M."/>
            <person name="Stringer S.C."/>
            <person name="Carter A.T."/>
            <person name="Peck M.W."/>
        </authorList>
    </citation>
    <scope>NUCLEOTIDE SEQUENCE [LARGE SCALE GENOMIC DNA]</scope>
    <source>
        <strain evidence="1 2">IFR 18/094</strain>
    </source>
</reference>
<proteinExistence type="predicted"/>
<dbReference type="InterPro" id="IPR021808">
    <property type="entry name" value="DUF3383"/>
</dbReference>